<dbReference type="NCBIfam" id="TIGR00290">
    <property type="entry name" value="MJ0570_dom"/>
    <property type="match status" value="1"/>
</dbReference>
<evidence type="ECO:0000256" key="1">
    <source>
        <dbReference type="ARBA" id="ARBA00005156"/>
    </source>
</evidence>
<comment type="similarity">
    <text evidence="2">Belongs to the Diphthine--ammonia ligase family.</text>
</comment>
<dbReference type="AlphaFoldDB" id="A0A182MQ42"/>
<evidence type="ECO:0000313" key="11">
    <source>
        <dbReference type="EnsemblMetazoa" id="ACUA023591-PA"/>
    </source>
</evidence>
<evidence type="ECO:0000256" key="6">
    <source>
        <dbReference type="ARBA" id="ARBA00031202"/>
    </source>
</evidence>
<dbReference type="UniPathway" id="UPA00559"/>
<evidence type="ECO:0000256" key="2">
    <source>
        <dbReference type="ARBA" id="ARBA00008496"/>
    </source>
</evidence>
<evidence type="ECO:0000313" key="12">
    <source>
        <dbReference type="Proteomes" id="UP000075883"/>
    </source>
</evidence>
<evidence type="ECO:0000256" key="7">
    <source>
        <dbReference type="ARBA" id="ARBA00031552"/>
    </source>
</evidence>
<evidence type="ECO:0000256" key="3">
    <source>
        <dbReference type="ARBA" id="ARBA00012089"/>
    </source>
</evidence>
<evidence type="ECO:0000256" key="9">
    <source>
        <dbReference type="ARBA" id="ARBA00048108"/>
    </source>
</evidence>
<reference evidence="11" key="2">
    <citation type="submission" date="2020-05" db="UniProtKB">
        <authorList>
            <consortium name="EnsemblMetazoa"/>
        </authorList>
    </citation>
    <scope>IDENTIFICATION</scope>
    <source>
        <strain evidence="11">A-37</strain>
    </source>
</reference>
<keyword evidence="12" id="KW-1185">Reference proteome</keyword>
<dbReference type="EC" id="6.3.1.14" evidence="3"/>
<evidence type="ECO:0000259" key="10">
    <source>
        <dbReference type="Pfam" id="PF01902"/>
    </source>
</evidence>
<dbReference type="STRING" id="139723.A0A182MQ42"/>
<evidence type="ECO:0000256" key="4">
    <source>
        <dbReference type="ARBA" id="ARBA00018426"/>
    </source>
</evidence>
<proteinExistence type="inferred from homology"/>
<dbReference type="GO" id="GO:0017183">
    <property type="term" value="P:protein histidyl modification to diphthamide"/>
    <property type="evidence" value="ECO:0007669"/>
    <property type="project" value="UniProtKB-UniPathway"/>
</dbReference>
<dbReference type="Gene3D" id="3.40.50.620">
    <property type="entry name" value="HUPs"/>
    <property type="match status" value="1"/>
</dbReference>
<dbReference type="InterPro" id="IPR014729">
    <property type="entry name" value="Rossmann-like_a/b/a_fold"/>
</dbReference>
<dbReference type="FunFam" id="3.40.50.620:FF:000069">
    <property type="entry name" value="diphthine--ammonia ligase"/>
    <property type="match status" value="1"/>
</dbReference>
<dbReference type="Gene3D" id="3.90.1490.10">
    <property type="entry name" value="putative n-type atp pyrophosphatase, domain 2"/>
    <property type="match status" value="1"/>
</dbReference>
<dbReference type="CDD" id="cd01994">
    <property type="entry name" value="AANH_PF0828-like"/>
    <property type="match status" value="1"/>
</dbReference>
<comment type="pathway">
    <text evidence="1">Protein modification; peptidyl-diphthamide biosynthesis.</text>
</comment>
<accession>A0A182MQ42</accession>
<dbReference type="Proteomes" id="UP000075883">
    <property type="component" value="Unassembled WGS sequence"/>
</dbReference>
<comment type="catalytic activity">
    <reaction evidence="9">
        <text>diphthine-[translation elongation factor 2] + NH4(+) + ATP = diphthamide-[translation elongation factor 2] + AMP + diphosphate + H(+)</text>
        <dbReference type="Rhea" id="RHEA:19753"/>
        <dbReference type="Rhea" id="RHEA-COMP:10172"/>
        <dbReference type="Rhea" id="RHEA-COMP:10174"/>
        <dbReference type="ChEBI" id="CHEBI:15378"/>
        <dbReference type="ChEBI" id="CHEBI:16692"/>
        <dbReference type="ChEBI" id="CHEBI:28938"/>
        <dbReference type="ChEBI" id="CHEBI:30616"/>
        <dbReference type="ChEBI" id="CHEBI:33019"/>
        <dbReference type="ChEBI" id="CHEBI:82696"/>
        <dbReference type="ChEBI" id="CHEBI:456215"/>
        <dbReference type="EC" id="6.3.1.14"/>
    </reaction>
</comment>
<dbReference type="FunFam" id="3.90.1490.10:FF:000002">
    <property type="entry name" value="Diphthine--ammonia ligase"/>
    <property type="match status" value="1"/>
</dbReference>
<dbReference type="SUPFAM" id="SSF52402">
    <property type="entry name" value="Adenine nucleotide alpha hydrolases-like"/>
    <property type="match status" value="1"/>
</dbReference>
<dbReference type="InterPro" id="IPR002761">
    <property type="entry name" value="Diphthami_syn_dom"/>
</dbReference>
<dbReference type="EMBL" id="AXCM01014803">
    <property type="status" value="NOT_ANNOTATED_CDS"/>
    <property type="molecule type" value="Genomic_DNA"/>
</dbReference>
<dbReference type="GO" id="GO:0017178">
    <property type="term" value="F:diphthine-ammonia ligase activity"/>
    <property type="evidence" value="ECO:0007669"/>
    <property type="project" value="UniProtKB-EC"/>
</dbReference>
<name>A0A182MQ42_9DIPT</name>
<evidence type="ECO:0000256" key="5">
    <source>
        <dbReference type="ARBA" id="ARBA00029814"/>
    </source>
</evidence>
<dbReference type="InterPro" id="IPR030662">
    <property type="entry name" value="DPH6/MJ0570"/>
</dbReference>
<sequence>MATGARGDRKMRVVALVSGGKDSTYNMMQVVAEGHELVALANLHPKDRDELDSYMYQTVGHQGIEKLAQAMELPLFRRMTRGHSINTKGHYEPTEDDEVEDLYELLAEVQREQNIEAVAVGAILSDYQRVRVENVCARLNLISLAYLWRRDQTELLQEMIECQVHAIIIKVAALGLMPDRHLGKSLKEMQPHLLLMRDKYGLNVCGEGGEYETFTLDCPLFRSRIVVDDVQTVISSADPVCPVGYLNFTKLRLVPKERIEPVVIKNSLDFIHDLNESSYSDLSDPDLSETELELIERSSCGMVAGIGVTRGTVMRNSFSKDDLSGSAVVAGTAGGTAVVLSRSNSITKELTICSNVEPAPYSKSPVRIITKARSSISTGDCAPMASDGGPVE</sequence>
<dbReference type="VEuPathDB" id="VectorBase:ACUA023591"/>
<dbReference type="PANTHER" id="PTHR12196">
    <property type="entry name" value="DOMAIN OF UNKNOWN FUNCTION 71 DUF71 -CONTAINING PROTEIN"/>
    <property type="match status" value="1"/>
</dbReference>
<protein>
    <recommendedName>
        <fullName evidence="4">Diphthine--ammonia ligase</fullName>
        <ecNumber evidence="3">6.3.1.14</ecNumber>
    </recommendedName>
    <alternativeName>
        <fullName evidence="6">ATP-binding domain-containing protein 4</fullName>
    </alternativeName>
    <alternativeName>
        <fullName evidence="5">Diphthamide synthase</fullName>
    </alternativeName>
    <alternativeName>
        <fullName evidence="7">Diphthamide synthetase</fullName>
    </alternativeName>
    <alternativeName>
        <fullName evidence="8">Protein DPH6 homolog</fullName>
    </alternativeName>
</protein>
<feature type="domain" description="Diphthamide synthase" evidence="10">
    <location>
        <begin position="11"/>
        <end position="233"/>
    </location>
</feature>
<evidence type="ECO:0000256" key="8">
    <source>
        <dbReference type="ARBA" id="ARBA00032849"/>
    </source>
</evidence>
<dbReference type="Pfam" id="PF01902">
    <property type="entry name" value="Diphthami_syn_2"/>
    <property type="match status" value="1"/>
</dbReference>
<reference evidence="12" key="1">
    <citation type="submission" date="2013-09" db="EMBL/GenBank/DDBJ databases">
        <title>The Genome Sequence of Anopheles culicifacies species A.</title>
        <authorList>
            <consortium name="The Broad Institute Genomics Platform"/>
            <person name="Neafsey D.E."/>
            <person name="Besansky N."/>
            <person name="Howell P."/>
            <person name="Walton C."/>
            <person name="Young S.K."/>
            <person name="Zeng Q."/>
            <person name="Gargeya S."/>
            <person name="Fitzgerald M."/>
            <person name="Haas B."/>
            <person name="Abouelleil A."/>
            <person name="Allen A.W."/>
            <person name="Alvarado L."/>
            <person name="Arachchi H.M."/>
            <person name="Berlin A.M."/>
            <person name="Chapman S.B."/>
            <person name="Gainer-Dewar J."/>
            <person name="Goldberg J."/>
            <person name="Griggs A."/>
            <person name="Gujja S."/>
            <person name="Hansen M."/>
            <person name="Howarth C."/>
            <person name="Imamovic A."/>
            <person name="Ireland A."/>
            <person name="Larimer J."/>
            <person name="McCowan C."/>
            <person name="Murphy C."/>
            <person name="Pearson M."/>
            <person name="Poon T.W."/>
            <person name="Priest M."/>
            <person name="Roberts A."/>
            <person name="Saif S."/>
            <person name="Shea T."/>
            <person name="Sisk P."/>
            <person name="Sykes S."/>
            <person name="Wortman J."/>
            <person name="Nusbaum C."/>
            <person name="Birren B."/>
        </authorList>
    </citation>
    <scope>NUCLEOTIDE SEQUENCE [LARGE SCALE GENOMIC DNA]</scope>
    <source>
        <strain evidence="12">A-37</strain>
    </source>
</reference>
<dbReference type="PANTHER" id="PTHR12196:SF2">
    <property type="entry name" value="DIPHTHINE--AMMONIA LIGASE"/>
    <property type="match status" value="1"/>
</dbReference>
<organism evidence="11 12">
    <name type="scientific">Anopheles culicifacies</name>
    <dbReference type="NCBI Taxonomy" id="139723"/>
    <lineage>
        <taxon>Eukaryota</taxon>
        <taxon>Metazoa</taxon>
        <taxon>Ecdysozoa</taxon>
        <taxon>Arthropoda</taxon>
        <taxon>Hexapoda</taxon>
        <taxon>Insecta</taxon>
        <taxon>Pterygota</taxon>
        <taxon>Neoptera</taxon>
        <taxon>Endopterygota</taxon>
        <taxon>Diptera</taxon>
        <taxon>Nematocera</taxon>
        <taxon>Culicoidea</taxon>
        <taxon>Culicidae</taxon>
        <taxon>Anophelinae</taxon>
        <taxon>Anopheles</taxon>
        <taxon>culicifacies species complex</taxon>
    </lineage>
</organism>
<dbReference type="EnsemblMetazoa" id="ACUA023591-RA">
    <property type="protein sequence ID" value="ACUA023591-PA"/>
    <property type="gene ID" value="ACUA023591"/>
</dbReference>